<dbReference type="RefSeq" id="WP_169163064.1">
    <property type="nucleotide sequence ID" value="NZ_JABBFW010000028.1"/>
</dbReference>
<dbReference type="PROSITE" id="PS51257">
    <property type="entry name" value="PROKAR_LIPOPROTEIN"/>
    <property type="match status" value="1"/>
</dbReference>
<comment type="caution">
    <text evidence="2">The sequence shown here is derived from an EMBL/GenBank/DDBJ whole genome shotgun (WGS) entry which is preliminary data.</text>
</comment>
<keyword evidence="1" id="KW-1133">Transmembrane helix</keyword>
<reference evidence="2 3" key="1">
    <citation type="submission" date="2020-04" db="EMBL/GenBank/DDBJ databases">
        <title>Azohydromonas sp. isolated from soil.</title>
        <authorList>
            <person name="Dahal R.H."/>
        </authorList>
    </citation>
    <scope>NUCLEOTIDE SEQUENCE [LARGE SCALE GENOMIC DNA]</scope>
    <source>
        <strain evidence="2 3">G-1-1-14</strain>
    </source>
</reference>
<dbReference type="EMBL" id="JABBFW010000028">
    <property type="protein sequence ID" value="NML18166.1"/>
    <property type="molecule type" value="Genomic_DNA"/>
</dbReference>
<feature type="transmembrane region" description="Helical" evidence="1">
    <location>
        <begin position="108"/>
        <end position="127"/>
    </location>
</feature>
<evidence type="ECO:0000313" key="3">
    <source>
        <dbReference type="Proteomes" id="UP000574067"/>
    </source>
</evidence>
<feature type="transmembrane region" description="Helical" evidence="1">
    <location>
        <begin position="12"/>
        <end position="34"/>
    </location>
</feature>
<gene>
    <name evidence="2" type="ORF">HHL10_24675</name>
</gene>
<dbReference type="Pfam" id="PF10011">
    <property type="entry name" value="DUF2254"/>
    <property type="match status" value="1"/>
</dbReference>
<evidence type="ECO:0000313" key="2">
    <source>
        <dbReference type="EMBL" id="NML18166.1"/>
    </source>
</evidence>
<sequence>MSPIRGLWLRLQASLWFVPTLVVAGCMALAVLLVESHGWVEADLAARWPRLFGAGTDGARSMLSAIATSMITVAGVVFSVTIVALSLASSQYSPRVLRNFMSDRPTQLVLGMFVGIFAYCLVVLRTVRSDDDGPGFLPSLAVMGGVVLALFGVAMLIYFIHHVATSIQVSSILQRIARDTGEAIDRLFPEALGRGLPADESCLDELPTRWHDVPAPATGYLVGVDDDGLLTLASRLGRVVQLAHCIGDFVIEGQPLVRVSGGYPLDGPEARALCGLFAVQPQRTVHQDAAYGLQQIVDVALKALSPGINDPATALMCIDHLGALLLRLGGRRIPSPCRSDGGGLRVVARGPGFEDLAALALDPIAEHARGETAVLGKLLHTLSMLGAGLRDPRQLHALRRRLALLCEAIAHGVDTPARREPLLERARMLGLRLQEREADAKAHGPIPERET</sequence>
<evidence type="ECO:0000256" key="1">
    <source>
        <dbReference type="SAM" id="Phobius"/>
    </source>
</evidence>
<keyword evidence="1" id="KW-0472">Membrane</keyword>
<accession>A0A848FG98</accession>
<protein>
    <submittedName>
        <fullName evidence="2">DUF2254 domain-containing protein</fullName>
    </submittedName>
</protein>
<dbReference type="AlphaFoldDB" id="A0A848FG98"/>
<feature type="transmembrane region" description="Helical" evidence="1">
    <location>
        <begin position="139"/>
        <end position="160"/>
    </location>
</feature>
<proteinExistence type="predicted"/>
<name>A0A848FG98_9BURK</name>
<feature type="transmembrane region" description="Helical" evidence="1">
    <location>
        <begin position="62"/>
        <end position="87"/>
    </location>
</feature>
<keyword evidence="3" id="KW-1185">Reference proteome</keyword>
<keyword evidence="1" id="KW-0812">Transmembrane</keyword>
<dbReference type="InterPro" id="IPR018723">
    <property type="entry name" value="DUF2254_membrane"/>
</dbReference>
<dbReference type="Proteomes" id="UP000574067">
    <property type="component" value="Unassembled WGS sequence"/>
</dbReference>
<organism evidence="2 3">
    <name type="scientific">Azohydromonas caseinilytica</name>
    <dbReference type="NCBI Taxonomy" id="2728836"/>
    <lineage>
        <taxon>Bacteria</taxon>
        <taxon>Pseudomonadati</taxon>
        <taxon>Pseudomonadota</taxon>
        <taxon>Betaproteobacteria</taxon>
        <taxon>Burkholderiales</taxon>
        <taxon>Sphaerotilaceae</taxon>
        <taxon>Azohydromonas</taxon>
    </lineage>
</organism>